<dbReference type="EMBL" id="JAACJJ010000028">
    <property type="protein sequence ID" value="KAF5322347.1"/>
    <property type="molecule type" value="Genomic_DNA"/>
</dbReference>
<name>A0A8H5F3N2_9AGAR</name>
<proteinExistence type="predicted"/>
<dbReference type="Pfam" id="PF02450">
    <property type="entry name" value="LCAT"/>
    <property type="match status" value="1"/>
</dbReference>
<organism evidence="1 2">
    <name type="scientific">Psilocybe cf. subviscida</name>
    <dbReference type="NCBI Taxonomy" id="2480587"/>
    <lineage>
        <taxon>Eukaryota</taxon>
        <taxon>Fungi</taxon>
        <taxon>Dikarya</taxon>
        <taxon>Basidiomycota</taxon>
        <taxon>Agaricomycotina</taxon>
        <taxon>Agaricomycetes</taxon>
        <taxon>Agaricomycetidae</taxon>
        <taxon>Agaricales</taxon>
        <taxon>Agaricineae</taxon>
        <taxon>Strophariaceae</taxon>
        <taxon>Psilocybe</taxon>
    </lineage>
</organism>
<dbReference type="InterPro" id="IPR003386">
    <property type="entry name" value="LACT/PDAT_acylTrfase"/>
</dbReference>
<dbReference type="GO" id="GO:0008374">
    <property type="term" value="F:O-acyltransferase activity"/>
    <property type="evidence" value="ECO:0007669"/>
    <property type="project" value="InterPro"/>
</dbReference>
<reference evidence="1 2" key="1">
    <citation type="journal article" date="2020" name="ISME J.">
        <title>Uncovering the hidden diversity of litter-decomposition mechanisms in mushroom-forming fungi.</title>
        <authorList>
            <person name="Floudas D."/>
            <person name="Bentzer J."/>
            <person name="Ahren D."/>
            <person name="Johansson T."/>
            <person name="Persson P."/>
            <person name="Tunlid A."/>
        </authorList>
    </citation>
    <scope>NUCLEOTIDE SEQUENCE [LARGE SCALE GENOMIC DNA]</scope>
    <source>
        <strain evidence="1 2">CBS 101986</strain>
    </source>
</reference>
<evidence type="ECO:0000313" key="2">
    <source>
        <dbReference type="Proteomes" id="UP000567179"/>
    </source>
</evidence>
<protein>
    <submittedName>
        <fullName evidence="1">Uncharacterized protein</fullName>
    </submittedName>
</protein>
<sequence length="268" mass="30175">MAAFLSGEMKDTVQMNPAGAYVLERFFSRKERQDLFRSWAGSASMWIKGGNDIWGNATHAPDDIDYTSHSYGDLISFRSGALHVNDKSTNMTSEDASNWILEHTPATFQKMLETNYSYGIERDEERLKKNNEDHTKWSNPLEVSLPHAPSMKIYCVYGHGKDTERSYWYARDSYVGEGATADIQSDECTDPDKENCPTSPRPELDVPLAKVSYIDAAYTNATMSPKPMHSAFLGRDTIAIMANPLNLLLPISGFLLSTPFRFMAYFCS</sequence>
<accession>A0A8H5F3N2</accession>
<keyword evidence="2" id="KW-1185">Reference proteome</keyword>
<dbReference type="OrthoDB" id="190846at2759"/>
<comment type="caution">
    <text evidence="1">The sequence shown here is derived from an EMBL/GenBank/DDBJ whole genome shotgun (WGS) entry which is preliminary data.</text>
</comment>
<dbReference type="GO" id="GO:0006629">
    <property type="term" value="P:lipid metabolic process"/>
    <property type="evidence" value="ECO:0007669"/>
    <property type="project" value="InterPro"/>
</dbReference>
<dbReference type="AlphaFoldDB" id="A0A8H5F3N2"/>
<dbReference type="Proteomes" id="UP000567179">
    <property type="component" value="Unassembled WGS sequence"/>
</dbReference>
<evidence type="ECO:0000313" key="1">
    <source>
        <dbReference type="EMBL" id="KAF5322347.1"/>
    </source>
</evidence>
<gene>
    <name evidence="1" type="ORF">D9619_001710</name>
</gene>